<keyword evidence="6" id="KW-1185">Reference proteome</keyword>
<dbReference type="Gene3D" id="3.40.50.1240">
    <property type="entry name" value="Phosphoglycerate mutase-like"/>
    <property type="match status" value="1"/>
</dbReference>
<feature type="chain" id="PRO_5007844222" evidence="4">
    <location>
        <begin position="29"/>
        <end position="255"/>
    </location>
</feature>
<dbReference type="AlphaFoldDB" id="A0A163MCG7"/>
<dbReference type="InterPro" id="IPR013078">
    <property type="entry name" value="His_Pase_superF_clade-1"/>
</dbReference>
<feature type="active site" description="Proton donor/acceptor" evidence="2">
    <location>
        <position position="121"/>
    </location>
</feature>
<keyword evidence="1" id="KW-0378">Hydrolase</keyword>
<evidence type="ECO:0000256" key="1">
    <source>
        <dbReference type="ARBA" id="ARBA00022801"/>
    </source>
</evidence>
<dbReference type="PROSITE" id="PS00175">
    <property type="entry name" value="PG_MUTASE"/>
    <property type="match status" value="1"/>
</dbReference>
<evidence type="ECO:0000256" key="2">
    <source>
        <dbReference type="PIRSR" id="PIRSR613078-1"/>
    </source>
</evidence>
<accession>A0A163MCG7</accession>
<dbReference type="Proteomes" id="UP000076837">
    <property type="component" value="Unassembled WGS sequence"/>
</dbReference>
<dbReference type="GO" id="GO:0004331">
    <property type="term" value="F:fructose-2,6-bisphosphate 2-phosphatase activity"/>
    <property type="evidence" value="ECO:0007669"/>
    <property type="project" value="TreeGrafter"/>
</dbReference>
<dbReference type="GO" id="GO:0045820">
    <property type="term" value="P:negative regulation of glycolytic process"/>
    <property type="evidence" value="ECO:0007669"/>
    <property type="project" value="TreeGrafter"/>
</dbReference>
<dbReference type="SUPFAM" id="SSF53254">
    <property type="entry name" value="Phosphoglycerate mutase-like"/>
    <property type="match status" value="1"/>
</dbReference>
<keyword evidence="4" id="KW-0732">Signal</keyword>
<dbReference type="CDD" id="cd07067">
    <property type="entry name" value="HP_PGM_like"/>
    <property type="match status" value="1"/>
</dbReference>
<dbReference type="STRING" id="5454.A0A163MCG7"/>
<protein>
    <submittedName>
        <fullName evidence="5">Uncharacterized protein</fullName>
    </submittedName>
</protein>
<comment type="caution">
    <text evidence="5">The sequence shown here is derived from an EMBL/GenBank/DDBJ whole genome shotgun (WGS) entry which is preliminary data.</text>
</comment>
<dbReference type="PANTHER" id="PTHR46517:SF1">
    <property type="entry name" value="FRUCTOSE-2,6-BISPHOSPHATASE TIGAR"/>
    <property type="match status" value="1"/>
</dbReference>
<feature type="binding site" evidence="3">
    <location>
        <begin position="45"/>
        <end position="52"/>
    </location>
    <ligand>
        <name>substrate</name>
    </ligand>
</feature>
<evidence type="ECO:0000313" key="6">
    <source>
        <dbReference type="Proteomes" id="UP000076837"/>
    </source>
</evidence>
<evidence type="ECO:0000256" key="4">
    <source>
        <dbReference type="SAM" id="SignalP"/>
    </source>
</evidence>
<dbReference type="PROSITE" id="PS51257">
    <property type="entry name" value="PROKAR_LIPOPROTEIN"/>
    <property type="match status" value="1"/>
</dbReference>
<dbReference type="SMART" id="SM00855">
    <property type="entry name" value="PGAM"/>
    <property type="match status" value="1"/>
</dbReference>
<dbReference type="InterPro" id="IPR051695">
    <property type="entry name" value="Phosphoglycerate_Mutase"/>
</dbReference>
<sequence length="255" mass="27417">MPAARLRHALVAAFTLTLLLAGCSSGAAEEPSTPTSTEATFYIVRHGQTAFNVKEIVQGWSDSPLTEKGVSQAHDTAKLLDGVDLTAALSSDLGRARATAETILGDINSKVQLETSDLLREEYCGGLEGETEANFYGPILESYGLKRDAELTDYPKYLEMTTPEQRVDDIAKSDPTQTAETWPAYKERLTAAIDLLESAAEAHGGNILVVSHSTSISHLLTLMDPNGYHGESIPNGSVTTVKFRDGAFTLEKLGQ</sequence>
<dbReference type="InterPro" id="IPR001345">
    <property type="entry name" value="PG/BPGM_mutase_AS"/>
</dbReference>
<feature type="binding site" evidence="3">
    <location>
        <position position="95"/>
    </location>
    <ligand>
        <name>substrate</name>
    </ligand>
</feature>
<dbReference type="Pfam" id="PF00300">
    <property type="entry name" value="His_Phos_1"/>
    <property type="match status" value="2"/>
</dbReference>
<organism evidence="5 6">
    <name type="scientific">Didymella rabiei</name>
    <name type="common">Chickpea ascochyta blight fungus</name>
    <name type="synonym">Mycosphaerella rabiei</name>
    <dbReference type="NCBI Taxonomy" id="5454"/>
    <lineage>
        <taxon>Eukaryota</taxon>
        <taxon>Fungi</taxon>
        <taxon>Dikarya</taxon>
        <taxon>Ascomycota</taxon>
        <taxon>Pezizomycotina</taxon>
        <taxon>Dothideomycetes</taxon>
        <taxon>Pleosporomycetidae</taxon>
        <taxon>Pleosporales</taxon>
        <taxon>Pleosporineae</taxon>
        <taxon>Didymellaceae</taxon>
        <taxon>Ascochyta</taxon>
    </lineage>
</organism>
<evidence type="ECO:0000313" key="5">
    <source>
        <dbReference type="EMBL" id="KZM28594.1"/>
    </source>
</evidence>
<dbReference type="GO" id="GO:0043456">
    <property type="term" value="P:regulation of pentose-phosphate shunt"/>
    <property type="evidence" value="ECO:0007669"/>
    <property type="project" value="TreeGrafter"/>
</dbReference>
<gene>
    <name evidence="5" type="ORF">ST47_g249</name>
</gene>
<dbReference type="EMBL" id="JYNV01000009">
    <property type="protein sequence ID" value="KZM28594.1"/>
    <property type="molecule type" value="Genomic_DNA"/>
</dbReference>
<dbReference type="GO" id="GO:0005829">
    <property type="term" value="C:cytosol"/>
    <property type="evidence" value="ECO:0007669"/>
    <property type="project" value="TreeGrafter"/>
</dbReference>
<proteinExistence type="predicted"/>
<name>A0A163MCG7_DIDRA</name>
<feature type="active site" description="Tele-phosphohistidine intermediate" evidence="2">
    <location>
        <position position="46"/>
    </location>
</feature>
<dbReference type="PANTHER" id="PTHR46517">
    <property type="entry name" value="FRUCTOSE-2,6-BISPHOSPHATASE TIGAR"/>
    <property type="match status" value="1"/>
</dbReference>
<evidence type="ECO:0000256" key="3">
    <source>
        <dbReference type="PIRSR" id="PIRSR613078-2"/>
    </source>
</evidence>
<feature type="signal peptide" evidence="4">
    <location>
        <begin position="1"/>
        <end position="28"/>
    </location>
</feature>
<dbReference type="InterPro" id="IPR029033">
    <property type="entry name" value="His_PPase_superfam"/>
</dbReference>
<reference evidence="5 6" key="1">
    <citation type="journal article" date="2016" name="Sci. Rep.">
        <title>Draft genome sequencing and secretome analysis of fungal phytopathogen Ascochyta rabiei provides insight into the necrotrophic effector repertoire.</title>
        <authorList>
            <person name="Verma S."/>
            <person name="Gazara R.K."/>
            <person name="Nizam S."/>
            <person name="Parween S."/>
            <person name="Chattopadhyay D."/>
            <person name="Verma P.K."/>
        </authorList>
    </citation>
    <scope>NUCLEOTIDE SEQUENCE [LARGE SCALE GENOMIC DNA]</scope>
    <source>
        <strain evidence="5 6">ArDII</strain>
    </source>
</reference>